<evidence type="ECO:0000313" key="1">
    <source>
        <dbReference type="EMBL" id="KAJ1678728.1"/>
    </source>
</evidence>
<protein>
    <submittedName>
        <fullName evidence="1">Uncharacterized protein</fullName>
    </submittedName>
</protein>
<name>A0ACC1HUF3_9FUNG</name>
<reference evidence="1" key="1">
    <citation type="submission" date="2022-06" db="EMBL/GenBank/DDBJ databases">
        <title>Phylogenomic reconstructions and comparative analyses of Kickxellomycotina fungi.</title>
        <authorList>
            <person name="Reynolds N.K."/>
            <person name="Stajich J.E."/>
            <person name="Barry K."/>
            <person name="Grigoriev I.V."/>
            <person name="Crous P."/>
            <person name="Smith M.E."/>
        </authorList>
    </citation>
    <scope>NUCLEOTIDE SEQUENCE</scope>
    <source>
        <strain evidence="1">RSA 2271</strain>
    </source>
</reference>
<evidence type="ECO:0000313" key="2">
    <source>
        <dbReference type="Proteomes" id="UP001145114"/>
    </source>
</evidence>
<comment type="caution">
    <text evidence="1">The sequence shown here is derived from an EMBL/GenBank/DDBJ whole genome shotgun (WGS) entry which is preliminary data.</text>
</comment>
<dbReference type="EMBL" id="JAMZIH010000904">
    <property type="protein sequence ID" value="KAJ1678728.1"/>
    <property type="molecule type" value="Genomic_DNA"/>
</dbReference>
<gene>
    <name evidence="1" type="ORF">EV182_003465</name>
</gene>
<sequence>MEPLTKSITFHSEIPAACRSGDAGQDRYPPCILGVDEAGRGPVLGNLDPKQLAYAKGALLSPTTIARPINPPVKPIDSLLGPMVYAACYCLEERYEEMQKLGFADSKTLDPSQREKLFEIINSPDNREHIGWGVTVLSPQDISRGMLKTDKYNLNALAHDTTIKLLQSILSRGIRVTKVFIDTVGPPAAYQHKLQSIFPNIEITVSKKADSLYPIVSAASICAKVPRDAILDHWIFEESGIQHA</sequence>
<proteinExistence type="predicted"/>
<organism evidence="1 2">
    <name type="scientific">Spiromyces aspiralis</name>
    <dbReference type="NCBI Taxonomy" id="68401"/>
    <lineage>
        <taxon>Eukaryota</taxon>
        <taxon>Fungi</taxon>
        <taxon>Fungi incertae sedis</taxon>
        <taxon>Zoopagomycota</taxon>
        <taxon>Kickxellomycotina</taxon>
        <taxon>Kickxellomycetes</taxon>
        <taxon>Kickxellales</taxon>
        <taxon>Kickxellaceae</taxon>
        <taxon>Spiromyces</taxon>
    </lineage>
</organism>
<accession>A0ACC1HUF3</accession>
<keyword evidence="2" id="KW-1185">Reference proteome</keyword>
<dbReference type="Proteomes" id="UP001145114">
    <property type="component" value="Unassembled WGS sequence"/>
</dbReference>
<feature type="non-terminal residue" evidence="1">
    <location>
        <position position="244"/>
    </location>
</feature>